<reference evidence="1" key="3">
    <citation type="submission" date="2025-09" db="UniProtKB">
        <authorList>
            <consortium name="Ensembl"/>
        </authorList>
    </citation>
    <scope>IDENTIFICATION</scope>
</reference>
<name>A0A8C7LMZ1_ONCMY</name>
<dbReference type="Proteomes" id="UP000694395">
    <property type="component" value="Chromosome 5"/>
</dbReference>
<sequence>MACRVGGHYLEVFNRKLKKNELILKDGLKLLLHLCQSAEDMVTARGAIYRYHEENSNVAFGEFKFGPPFMRLCYELGLEEMSAATLTDKDMRGLFSDSTSFNIAIDMFDVEKAQSMFGQIMSTDSRICQNLKVLMLAMAGAKPEFAQEVVDLVRLRSEDSPLMASVEQAVSHLQQAGQVTQRNLDKMLCHTPMGMKRMPMGIMDERRISQRTLRPLQSTLLSG</sequence>
<dbReference type="GO" id="GO:0003723">
    <property type="term" value="F:RNA binding"/>
    <property type="evidence" value="ECO:0007669"/>
    <property type="project" value="TreeGrafter"/>
</dbReference>
<dbReference type="GeneTree" id="ENSGT00390000009329"/>
<proteinExistence type="predicted"/>
<organism evidence="1 2">
    <name type="scientific">Oncorhynchus mykiss</name>
    <name type="common">Rainbow trout</name>
    <name type="synonym">Salmo gairdneri</name>
    <dbReference type="NCBI Taxonomy" id="8022"/>
    <lineage>
        <taxon>Eukaryota</taxon>
        <taxon>Metazoa</taxon>
        <taxon>Chordata</taxon>
        <taxon>Craniata</taxon>
        <taxon>Vertebrata</taxon>
        <taxon>Euteleostomi</taxon>
        <taxon>Actinopterygii</taxon>
        <taxon>Neopterygii</taxon>
        <taxon>Teleostei</taxon>
        <taxon>Protacanthopterygii</taxon>
        <taxon>Salmoniformes</taxon>
        <taxon>Salmonidae</taxon>
        <taxon>Salmoninae</taxon>
        <taxon>Oncorhynchus</taxon>
    </lineage>
</organism>
<dbReference type="Ensembl" id="ENSOMYT00000001665.2">
    <property type="protein sequence ID" value="ENSOMYP00000001483.2"/>
    <property type="gene ID" value="ENSOMYG00000000822.2"/>
</dbReference>
<accession>A0A8C7LMZ1</accession>
<keyword evidence="2" id="KW-1185">Reference proteome</keyword>
<dbReference type="PANTHER" id="PTHR14700">
    <property type="entry name" value="PENTATRICOPEPTIDE REPEAT-CONTAINING PROTEIN 2, MITOCHONDRIAL"/>
    <property type="match status" value="1"/>
</dbReference>
<dbReference type="InterPro" id="IPR034629">
    <property type="entry name" value="PTCD2"/>
</dbReference>
<dbReference type="GO" id="GO:0005739">
    <property type="term" value="C:mitochondrion"/>
    <property type="evidence" value="ECO:0007669"/>
    <property type="project" value="InterPro"/>
</dbReference>
<dbReference type="GO" id="GO:0050684">
    <property type="term" value="P:regulation of mRNA processing"/>
    <property type="evidence" value="ECO:0007669"/>
    <property type="project" value="InterPro"/>
</dbReference>
<dbReference type="PANTHER" id="PTHR14700:SF0">
    <property type="entry name" value="PENTATRICOPEPTIDE REPEAT-CONTAINING PROTEIN 2, MITOCHONDRIAL"/>
    <property type="match status" value="1"/>
</dbReference>
<dbReference type="AlphaFoldDB" id="A0A8C7LMZ1"/>
<dbReference type="GO" id="GO:0007005">
    <property type="term" value="P:mitochondrion organization"/>
    <property type="evidence" value="ECO:0007669"/>
    <property type="project" value="TreeGrafter"/>
</dbReference>
<reference evidence="1" key="1">
    <citation type="submission" date="2020-07" db="EMBL/GenBank/DDBJ databases">
        <title>A long reads based de novo assembly of the rainbow trout Arlee double haploid line genome.</title>
        <authorList>
            <person name="Gao G."/>
            <person name="Palti Y."/>
        </authorList>
    </citation>
    <scope>NUCLEOTIDE SEQUENCE [LARGE SCALE GENOMIC DNA]</scope>
</reference>
<evidence type="ECO:0000313" key="2">
    <source>
        <dbReference type="Proteomes" id="UP000694395"/>
    </source>
</evidence>
<reference evidence="1" key="2">
    <citation type="submission" date="2025-08" db="UniProtKB">
        <authorList>
            <consortium name="Ensembl"/>
        </authorList>
    </citation>
    <scope>IDENTIFICATION</scope>
</reference>
<evidence type="ECO:0000313" key="1">
    <source>
        <dbReference type="Ensembl" id="ENSOMYP00000001483.2"/>
    </source>
</evidence>
<protein>
    <submittedName>
        <fullName evidence="1">Pentatricopeptide repeat domain 2</fullName>
    </submittedName>
</protein>